<dbReference type="Gene3D" id="3.40.395.10">
    <property type="entry name" value="Adenoviral Proteinase, Chain A"/>
    <property type="match status" value="1"/>
</dbReference>
<dbReference type="Gene3D" id="3.40.50.300">
    <property type="entry name" value="P-loop containing nucleotide triphosphate hydrolases"/>
    <property type="match status" value="2"/>
</dbReference>
<feature type="region of interest" description="Disordered" evidence="5">
    <location>
        <begin position="1924"/>
        <end position="1978"/>
    </location>
</feature>
<dbReference type="Pfam" id="PF20209">
    <property type="entry name" value="DUF6570"/>
    <property type="match status" value="1"/>
</dbReference>
<dbReference type="SUPFAM" id="SSF52540">
    <property type="entry name" value="P-loop containing nucleoside triphosphate hydrolases"/>
    <property type="match status" value="2"/>
</dbReference>
<evidence type="ECO:0000256" key="5">
    <source>
        <dbReference type="SAM" id="MobiDB-lite"/>
    </source>
</evidence>
<evidence type="ECO:0000256" key="2">
    <source>
        <dbReference type="ARBA" id="ARBA00022670"/>
    </source>
</evidence>
<dbReference type="PROSITE" id="PS50235">
    <property type="entry name" value="USP_3"/>
    <property type="match status" value="1"/>
</dbReference>
<evidence type="ECO:0000313" key="8">
    <source>
        <dbReference type="Proteomes" id="UP000887578"/>
    </source>
</evidence>
<keyword evidence="8" id="KW-1185">Reference proteome</keyword>
<dbReference type="InterPro" id="IPR010285">
    <property type="entry name" value="DNA_helicase_pif1-like_DEAD"/>
</dbReference>
<dbReference type="GO" id="GO:0005524">
    <property type="term" value="F:ATP binding"/>
    <property type="evidence" value="ECO:0007669"/>
    <property type="project" value="UniProtKB-KW"/>
</dbReference>
<dbReference type="InterPro" id="IPR027417">
    <property type="entry name" value="P-loop_NTPase"/>
</dbReference>
<dbReference type="GO" id="GO:0043139">
    <property type="term" value="F:5'-3' DNA helicase activity"/>
    <property type="evidence" value="ECO:0007669"/>
    <property type="project" value="UniProtKB-EC"/>
</dbReference>
<evidence type="ECO:0000256" key="4">
    <source>
        <dbReference type="RuleBase" id="RU363044"/>
    </source>
</evidence>
<feature type="domain" description="USP" evidence="6">
    <location>
        <begin position="2231"/>
        <end position="2492"/>
    </location>
</feature>
<feature type="region of interest" description="Disordered" evidence="5">
    <location>
        <begin position="1"/>
        <end position="147"/>
    </location>
</feature>
<dbReference type="CDD" id="cd18809">
    <property type="entry name" value="SF1_C_RecD"/>
    <property type="match status" value="1"/>
</dbReference>
<evidence type="ECO:0000256" key="3">
    <source>
        <dbReference type="ARBA" id="ARBA00022801"/>
    </source>
</evidence>
<name>A0A914P577_9BILA</name>
<evidence type="ECO:0000259" key="7">
    <source>
        <dbReference type="PROSITE" id="PS50600"/>
    </source>
</evidence>
<dbReference type="GO" id="GO:0006281">
    <property type="term" value="P:DNA repair"/>
    <property type="evidence" value="ECO:0007669"/>
    <property type="project" value="UniProtKB-KW"/>
</dbReference>
<feature type="compositionally biased region" description="Polar residues" evidence="5">
    <location>
        <begin position="75"/>
        <end position="100"/>
    </location>
</feature>
<dbReference type="WBParaSite" id="PDA_v2.g10220.t1">
    <property type="protein sequence ID" value="PDA_v2.g10220.t1"/>
    <property type="gene ID" value="PDA_v2.g10220"/>
</dbReference>
<dbReference type="InterPro" id="IPR046700">
    <property type="entry name" value="DUF6570"/>
</dbReference>
<dbReference type="PROSITE" id="PS50600">
    <property type="entry name" value="ULP_PROTEASE"/>
    <property type="match status" value="1"/>
</dbReference>
<keyword evidence="4" id="KW-0547">Nucleotide-binding</keyword>
<dbReference type="Gene3D" id="2.30.30.940">
    <property type="match status" value="1"/>
</dbReference>
<keyword evidence="4" id="KW-0233">DNA recombination</keyword>
<sequence length="2492" mass="287458">MAPKRNQQLTEKQKQEKAALRKLAAERDRRNAKTDPKLAKELEEKKRLKAEAEQKRRSEKASQISEQEKQRYRRNNNGLQSVYIDESQSSQSQVTPNTKKQQARRSDPSKYTRDLHLKRLQNQRRSLRSVSSISSQSSAQNTPATQSIASPLSTQLTAFTFNSATPQSSQTIVISQSQSQATPTFSESTVTQSQPTASQNNLSHFNTPQSTPRSRPRSCNNTPFTSLKDFIQREVAKRMMEKHVKELEHYCFDDKFLQPVTESHVLLRRKQLCRIRVHHSFATQAGDEFEMFQEYDDVDATVLDNEVFIRQCDLERCPDMTDAMVMFLDDVLFNILYSLKYKFYEKAQTRLSQVYTDLGNQTLLDFLQKFYGCYMGIRTCYNKIQLIRKSLDVILSPDEIEFNDLPKFIQFQIIRSSDREETEAGITEAQALRRFANEFTKFRQNESDIETAECQVCRYLCRKSLVKEKVVNFNIQFLPPEIRLNYVVRACESCRKSLSKGYLPTYAVMNGFELKEIPRCMKELNFIGKNLIQLVKPIIGTYSVTDKRGVANGMRGKQGVGTFHAVPVDDTAAYLATHLPNLDNMLVQIDSMDNSFVGQVVNLQDVFESLYLLKFNNPRYANITIDNLFYFEHHRFDLKSQLGNPHTEESLVELDITGTTAKNMVKVNRVPGQGAETCVQRYMMRKHEYDPISIDGKFLDALMFPWLLPNGLYGWDHPREGNVTMKMYNRARLMCVDRRFATDKLYVLVVASIIEQQQLTSSISIALRQSKEKITCKDVMALLRSNKTSDHVLFSSLLSEIRGYAGYWYTVAKILRSFCQVFGRATWFLTFSPNIRGWLALHQSYSEVHGIVVDANNIHDMVAKDPLIFTRFFQGRLNAVWRFIHSDAEPLGKVIQSFYRKEYQENSLTHAHCFLWIKDPPAKEETAAFIDRYVTCRKPNEVREPELYKIWNEYQRHHTPCSPTCLRSHTINGLTYEKCRFDFPRLVVSKTIIHEDFGCHLKNNLKRSYSVARNAEEAHINEYNAAISLMWGGNTDISFIHGSMSTPIEYTTHYATKETSFDGSILQKKMGEEIKHDDLFKIGVDMLKRKKMPPTEAIDIVMGHSLYQFSNDHIFINTNASNQRKRVLVAENLLKDMSPNARAYVENVYDDYYPNRPTEMNDVSLFSFVISFGVEYYQRKKSGKQDTTRYAKNTRGNNDTDDDFIVYDGGIADETYKNGPFYHSKYHPSNQYSPFYDFRHLPRNHRIKLKNGDKEVVKLSKQLVPDTYFNRVKPEDRNSREDFYRRCCMQFIPWRNEDHIKSFTANVNSAYEDTWEAYIDELKTNHPRAYKDIERYLSQYQLFYQEEREMFDKLNKKSSNYSKNESDKSAKDYLLNFDRGLLSAAEIEEDVKALQDDQKEIYDSIIKFIHDQDDATKPESRRWLVSGAGGFGKSHLIEVLDQKLTLEYSPSKEDRFNAPAVMICAPTGRAAVTVKGYTCHSLLGITVDNFYPLSGDRLDALRNQTRNCKLLVIDEISQCSNELLAKISLRFQEITGIDEPFGNIPTLLVGDFLQLPPVDGSFCFEPLSSSTIKRISDSGATSYDLWQSLDIHYFELWINKRQYSDLNYAEVLGRIRVGTLTDDDYDFLLKHVVPPEEGTRKDSYVQELYHDLSTTNPTTLVLYSKNEMVETFNKRYLLSHFKDELVSIPPVHVRASESDDNDSENETGFDQMKKKQIRRRIYQQARYKLTRSKRYSAPKPKRIKYVATLVKTINLAVGVRVMLVYNTDLKNRLVNGTIGTVTELEYSKKDTSKVISVVVKFDNIKQAVHIRRIVVTIKGKRNDDLVFKQFPLTLAFATTIHKSQSISLSTAIISLENVFAPGQAYVALSRLQSATGLYLLNCPKGAFKCNQMALTELNRLRTSAGLAPRQTTITWRHALKARRRSPVAIDSDDDSQPKRPRRTSSPGPLTTQPQQSPITPTISHQSSSLHSHGSGACASTTDIPSFQGITFRDPDLDNARNLQRRDWASNIHIQAFHAAYIPHLTGMVFRRIAFLDPLWQQGIRHTPMLRFVRMFKNNLDLIQCPIHIHANHWGLLSIVVHLKLATWYDPMMASWNSQMDPEETRLCNLILNTLKTANLISNNTVLVFADYYSFNQQRDGNSCGWHVCLISEDIARYGHSIRWPNLRIMEERSRMYRILSGLFDVNSNGGQPQTLPQWPDQPNRGHNVNVHLATQPQLPARNNSNGAHDILRLRNRRTDCFMISAVNLINIADDFKTAILNDVSDVNTIAKVHLAEILRGEVNNVHALRNDFVAFQNHRNQESALFLIMNELTDEEKGCITFFSTKYTSCLCDNGAERVSLEDRRKTVLNLNATANVVNTLDSMVENIVRDDPDALCEFCNGPFNVQYRFEIPQEQRYLYVEVNSFVYYQALQTREDINRESLDIDNFIFSNTSWKLLGLVEYLGNNKGGHYKTWKRARHGWIIQDDDYIDSAPELHENLNTYPLMLFERNL</sequence>
<dbReference type="InterPro" id="IPR038765">
    <property type="entry name" value="Papain-like_cys_pep_sf"/>
</dbReference>
<dbReference type="GO" id="GO:0000723">
    <property type="term" value="P:telomere maintenance"/>
    <property type="evidence" value="ECO:0007669"/>
    <property type="project" value="InterPro"/>
</dbReference>
<dbReference type="SUPFAM" id="SSF54001">
    <property type="entry name" value="Cysteine proteinases"/>
    <property type="match status" value="2"/>
</dbReference>
<dbReference type="Pfam" id="PF02902">
    <property type="entry name" value="Peptidase_C48"/>
    <property type="match status" value="1"/>
</dbReference>
<feature type="compositionally biased region" description="Basic and acidic residues" evidence="5">
    <location>
        <begin position="104"/>
        <end position="117"/>
    </location>
</feature>
<feature type="compositionally biased region" description="Acidic residues" evidence="5">
    <location>
        <begin position="1698"/>
        <end position="1707"/>
    </location>
</feature>
<feature type="compositionally biased region" description="Polar residues" evidence="5">
    <location>
        <begin position="1"/>
        <end position="10"/>
    </location>
</feature>
<feature type="domain" description="Ubiquitin-like protease family profile" evidence="7">
    <location>
        <begin position="1989"/>
        <end position="2154"/>
    </location>
</feature>
<keyword evidence="4" id="KW-0347">Helicase</keyword>
<protein>
    <recommendedName>
        <fullName evidence="4">ATP-dependent DNA helicase</fullName>
        <ecNumber evidence="4">5.6.2.3</ecNumber>
    </recommendedName>
</protein>
<dbReference type="InterPro" id="IPR003653">
    <property type="entry name" value="Peptidase_C48_C"/>
</dbReference>
<comment type="cofactor">
    <cofactor evidence="4">
        <name>Mg(2+)</name>
        <dbReference type="ChEBI" id="CHEBI:18420"/>
    </cofactor>
</comment>
<evidence type="ECO:0000256" key="1">
    <source>
        <dbReference type="ARBA" id="ARBA00005234"/>
    </source>
</evidence>
<dbReference type="GO" id="GO:0006508">
    <property type="term" value="P:proteolysis"/>
    <property type="evidence" value="ECO:0007669"/>
    <property type="project" value="UniProtKB-KW"/>
</dbReference>
<dbReference type="GO" id="GO:0006310">
    <property type="term" value="P:DNA recombination"/>
    <property type="evidence" value="ECO:0007669"/>
    <property type="project" value="UniProtKB-KW"/>
</dbReference>
<feature type="region of interest" description="Disordered" evidence="5">
    <location>
        <begin position="183"/>
        <end position="223"/>
    </location>
</feature>
<keyword evidence="4" id="KW-0227">DNA damage</keyword>
<dbReference type="EC" id="5.6.2.3" evidence="4"/>
<comment type="catalytic activity">
    <reaction evidence="4">
        <text>ATP + H2O = ADP + phosphate + H(+)</text>
        <dbReference type="Rhea" id="RHEA:13065"/>
        <dbReference type="ChEBI" id="CHEBI:15377"/>
        <dbReference type="ChEBI" id="CHEBI:15378"/>
        <dbReference type="ChEBI" id="CHEBI:30616"/>
        <dbReference type="ChEBI" id="CHEBI:43474"/>
        <dbReference type="ChEBI" id="CHEBI:456216"/>
        <dbReference type="EC" id="5.6.2.3"/>
    </reaction>
</comment>
<dbReference type="InterPro" id="IPR051055">
    <property type="entry name" value="PIF1_helicase"/>
</dbReference>
<comment type="similarity">
    <text evidence="1">Belongs to the peptidase C48 family.</text>
</comment>
<evidence type="ECO:0000313" key="9">
    <source>
        <dbReference type="WBParaSite" id="PDA_v2.g10220.t1"/>
    </source>
</evidence>
<dbReference type="Proteomes" id="UP000887578">
    <property type="component" value="Unplaced"/>
</dbReference>
<feature type="compositionally biased region" description="Basic and acidic residues" evidence="5">
    <location>
        <begin position="11"/>
        <end position="70"/>
    </location>
</feature>
<dbReference type="InterPro" id="IPR025476">
    <property type="entry name" value="Helitron_helicase-like"/>
</dbReference>
<dbReference type="Pfam" id="PF14214">
    <property type="entry name" value="Helitron_like_N"/>
    <property type="match status" value="1"/>
</dbReference>
<keyword evidence="3 4" id="KW-0378">Hydrolase</keyword>
<feature type="compositionally biased region" description="Low complexity" evidence="5">
    <location>
        <begin position="128"/>
        <end position="140"/>
    </location>
</feature>
<evidence type="ECO:0000259" key="6">
    <source>
        <dbReference type="PROSITE" id="PS50235"/>
    </source>
</evidence>
<dbReference type="InterPro" id="IPR028889">
    <property type="entry name" value="USP"/>
</dbReference>
<dbReference type="PANTHER" id="PTHR47642:SF5">
    <property type="entry name" value="ATP-DEPENDENT DNA HELICASE"/>
    <property type="match status" value="1"/>
</dbReference>
<keyword evidence="4" id="KW-0067">ATP-binding</keyword>
<dbReference type="Pfam" id="PF05970">
    <property type="entry name" value="PIF1"/>
    <property type="match status" value="1"/>
</dbReference>
<accession>A0A914P577</accession>
<feature type="compositionally biased region" description="Basic residues" evidence="5">
    <location>
        <begin position="118"/>
        <end position="127"/>
    </location>
</feature>
<feature type="region of interest" description="Disordered" evidence="5">
    <location>
        <begin position="1694"/>
        <end position="1715"/>
    </location>
</feature>
<keyword evidence="4" id="KW-0234">DNA repair</keyword>
<feature type="compositionally biased region" description="Low complexity" evidence="5">
    <location>
        <begin position="1950"/>
        <end position="1978"/>
    </location>
</feature>
<keyword evidence="2" id="KW-0645">Protease</keyword>
<dbReference type="GO" id="GO:0008234">
    <property type="term" value="F:cysteine-type peptidase activity"/>
    <property type="evidence" value="ECO:0007669"/>
    <property type="project" value="InterPro"/>
</dbReference>
<reference evidence="9" key="1">
    <citation type="submission" date="2022-11" db="UniProtKB">
        <authorList>
            <consortium name="WormBaseParasite"/>
        </authorList>
    </citation>
    <scope>IDENTIFICATION</scope>
</reference>
<dbReference type="PANTHER" id="PTHR47642">
    <property type="entry name" value="ATP-DEPENDENT DNA HELICASE"/>
    <property type="match status" value="1"/>
</dbReference>
<proteinExistence type="inferred from homology"/>
<organism evidence="8 9">
    <name type="scientific">Panagrolaimus davidi</name>
    <dbReference type="NCBI Taxonomy" id="227884"/>
    <lineage>
        <taxon>Eukaryota</taxon>
        <taxon>Metazoa</taxon>
        <taxon>Ecdysozoa</taxon>
        <taxon>Nematoda</taxon>
        <taxon>Chromadorea</taxon>
        <taxon>Rhabditida</taxon>
        <taxon>Tylenchina</taxon>
        <taxon>Panagrolaimomorpha</taxon>
        <taxon>Panagrolaimoidea</taxon>
        <taxon>Panagrolaimidae</taxon>
        <taxon>Panagrolaimus</taxon>
    </lineage>
</organism>
<comment type="similarity">
    <text evidence="4">Belongs to the helicase family.</text>
</comment>